<gene>
    <name evidence="2" type="ORF">CDL15_Pgr026396</name>
    <name evidence="3" type="ORF">CRG98_004534</name>
</gene>
<reference evidence="2" key="2">
    <citation type="submission" date="2017-06" db="EMBL/GenBank/DDBJ databases">
        <title>The pomegranate genome and the genomics of punicalagin biosynthesis.</title>
        <authorList>
            <person name="Xu C."/>
        </authorList>
    </citation>
    <scope>NUCLEOTIDE SEQUENCE [LARGE SCALE GENOMIC DNA]</scope>
    <source>
        <tissue evidence="2">Fresh leaf</tissue>
    </source>
</reference>
<organism evidence="2 4">
    <name type="scientific">Punica granatum</name>
    <name type="common">Pomegranate</name>
    <dbReference type="NCBI Taxonomy" id="22663"/>
    <lineage>
        <taxon>Eukaryota</taxon>
        <taxon>Viridiplantae</taxon>
        <taxon>Streptophyta</taxon>
        <taxon>Embryophyta</taxon>
        <taxon>Tracheophyta</taxon>
        <taxon>Spermatophyta</taxon>
        <taxon>Magnoliopsida</taxon>
        <taxon>eudicotyledons</taxon>
        <taxon>Gunneridae</taxon>
        <taxon>Pentapetalae</taxon>
        <taxon>rosids</taxon>
        <taxon>malvids</taxon>
        <taxon>Myrtales</taxon>
        <taxon>Lythraceae</taxon>
        <taxon>Punica</taxon>
    </lineage>
</organism>
<accession>A0A218XNL5</accession>
<dbReference type="STRING" id="22663.A0A218XNL5"/>
<reference evidence="4" key="1">
    <citation type="journal article" date="2017" name="Plant J.">
        <title>The pomegranate (Punica granatum L.) genome and the genomics of punicalagin biosynthesis.</title>
        <authorList>
            <person name="Qin G."/>
            <person name="Xu C."/>
            <person name="Ming R."/>
            <person name="Tang H."/>
            <person name="Guyot R."/>
            <person name="Kramer E.M."/>
            <person name="Hu Y."/>
            <person name="Yi X."/>
            <person name="Qi Y."/>
            <person name="Xu X."/>
            <person name="Gao Z."/>
            <person name="Pan H."/>
            <person name="Jian J."/>
            <person name="Tian Y."/>
            <person name="Yue Z."/>
            <person name="Xu Y."/>
        </authorList>
    </citation>
    <scope>NUCLEOTIDE SEQUENCE [LARGE SCALE GENOMIC DNA]</scope>
    <source>
        <strain evidence="4">cv. Dabenzi</strain>
    </source>
</reference>
<comment type="caution">
    <text evidence="2">The sequence shown here is derived from an EMBL/GenBank/DDBJ whole genome shotgun (WGS) entry which is preliminary data.</text>
</comment>
<name>A0A218XNL5_PUNGR</name>
<evidence type="ECO:0000313" key="3">
    <source>
        <dbReference type="EMBL" id="PKI75060.1"/>
    </source>
</evidence>
<feature type="region of interest" description="Disordered" evidence="1">
    <location>
        <begin position="30"/>
        <end position="69"/>
    </location>
</feature>
<dbReference type="Proteomes" id="UP000233551">
    <property type="component" value="Unassembled WGS sequence"/>
</dbReference>
<evidence type="ECO:0000313" key="5">
    <source>
        <dbReference type="Proteomes" id="UP000233551"/>
    </source>
</evidence>
<protein>
    <submittedName>
        <fullName evidence="2">Uncharacterized protein</fullName>
    </submittedName>
</protein>
<feature type="compositionally biased region" description="Low complexity" evidence="1">
    <location>
        <begin position="53"/>
        <end position="69"/>
    </location>
</feature>
<dbReference type="EMBL" id="MTKT01001082">
    <property type="protein sequence ID" value="OWM86504.1"/>
    <property type="molecule type" value="Genomic_DNA"/>
</dbReference>
<keyword evidence="5" id="KW-1185">Reference proteome</keyword>
<evidence type="ECO:0000313" key="2">
    <source>
        <dbReference type="EMBL" id="OWM86504.1"/>
    </source>
</evidence>
<proteinExistence type="predicted"/>
<dbReference type="Proteomes" id="UP000197138">
    <property type="component" value="Unassembled WGS sequence"/>
</dbReference>
<evidence type="ECO:0000256" key="1">
    <source>
        <dbReference type="SAM" id="MobiDB-lite"/>
    </source>
</evidence>
<reference evidence="3 5" key="3">
    <citation type="submission" date="2017-11" db="EMBL/GenBank/DDBJ databases">
        <title>De-novo sequencing of pomegranate (Punica granatum L.) genome.</title>
        <authorList>
            <person name="Akparov Z."/>
            <person name="Amiraslanov A."/>
            <person name="Hajiyeva S."/>
            <person name="Abbasov M."/>
            <person name="Kaur K."/>
            <person name="Hamwieh A."/>
            <person name="Solovyev V."/>
            <person name="Salamov A."/>
            <person name="Braich B."/>
            <person name="Kosarev P."/>
            <person name="Mahmoud A."/>
            <person name="Hajiyev E."/>
            <person name="Babayeva S."/>
            <person name="Izzatullayeva V."/>
            <person name="Mammadov A."/>
            <person name="Mammadov A."/>
            <person name="Sharifova S."/>
            <person name="Ojaghi J."/>
            <person name="Eynullazada K."/>
            <person name="Bayramov B."/>
            <person name="Abdulazimova A."/>
            <person name="Shahmuradov I."/>
        </authorList>
    </citation>
    <scope>NUCLEOTIDE SEQUENCE [LARGE SCALE GENOMIC DNA]</scope>
    <source>
        <strain evidence="3">AG2017</strain>
        <strain evidence="5">cv. AG2017</strain>
        <tissue evidence="3">Leaf</tissue>
    </source>
</reference>
<dbReference type="AlphaFoldDB" id="A0A218XNL5"/>
<sequence length="119" mass="12434">MVTTVSTALSPKAAQQGGSCIAISRSLLLPSNSDSNNAVASRRPNGREVSSRYMSALSSNSFSSSTVKRSASPLISRIAVSPAVSTSSLTAPPAAMKHSQSVERRPMATPRPSTQRDDE</sequence>
<feature type="region of interest" description="Disordered" evidence="1">
    <location>
        <begin position="82"/>
        <end position="119"/>
    </location>
</feature>
<dbReference type="EMBL" id="PGOL01000186">
    <property type="protein sequence ID" value="PKI75060.1"/>
    <property type="molecule type" value="Genomic_DNA"/>
</dbReference>
<evidence type="ECO:0000313" key="4">
    <source>
        <dbReference type="Proteomes" id="UP000197138"/>
    </source>
</evidence>